<evidence type="ECO:0000313" key="2">
    <source>
        <dbReference type="Proteomes" id="UP001596253"/>
    </source>
</evidence>
<name>A0ABW1R6Y3_9LACO</name>
<sequence>MAAVAPVTVTNIADNIDRQLTFMDIEIEQKCYPHLKPKHGWLEKAMSYNPYAVGLLTITSGRITLADEHGHVFRSVGPTMMTAAQLGIYRSTTHGFGNGIRLEDRLTVNLELTTTSGTYHLLNDDLTVIPVLLTWLASFDVPVTDPLHLKQLPADFNWQQVTAAEIAKWSVSTPYAAQMTTLGARNRH</sequence>
<comment type="caution">
    <text evidence="1">The sequence shown here is derived from an EMBL/GenBank/DDBJ whole genome shotgun (WGS) entry which is preliminary data.</text>
</comment>
<evidence type="ECO:0008006" key="3">
    <source>
        <dbReference type="Google" id="ProtNLM"/>
    </source>
</evidence>
<dbReference type="RefSeq" id="WP_137641064.1">
    <property type="nucleotide sequence ID" value="NZ_BJDK01000038.1"/>
</dbReference>
<dbReference type="Proteomes" id="UP001596253">
    <property type="component" value="Unassembled WGS sequence"/>
</dbReference>
<protein>
    <recommendedName>
        <fullName evidence="3">AraC family transcriptional regulator</fullName>
    </recommendedName>
</protein>
<evidence type="ECO:0000313" key="1">
    <source>
        <dbReference type="EMBL" id="MFC6165648.1"/>
    </source>
</evidence>
<keyword evidence="2" id="KW-1185">Reference proteome</keyword>
<gene>
    <name evidence="1" type="ORF">ACFP3T_13345</name>
</gene>
<reference evidence="2" key="1">
    <citation type="journal article" date="2019" name="Int. J. Syst. Evol. Microbiol.">
        <title>The Global Catalogue of Microorganisms (GCM) 10K type strain sequencing project: providing services to taxonomists for standard genome sequencing and annotation.</title>
        <authorList>
            <consortium name="The Broad Institute Genomics Platform"/>
            <consortium name="The Broad Institute Genome Sequencing Center for Infectious Disease"/>
            <person name="Wu L."/>
            <person name="Ma J."/>
        </authorList>
    </citation>
    <scope>NUCLEOTIDE SEQUENCE [LARGE SCALE GENOMIC DNA]</scope>
    <source>
        <strain evidence="2">CCM 8932</strain>
    </source>
</reference>
<proteinExistence type="predicted"/>
<dbReference type="EMBL" id="JBHSSD010000056">
    <property type="protein sequence ID" value="MFC6165648.1"/>
    <property type="molecule type" value="Genomic_DNA"/>
</dbReference>
<accession>A0ABW1R6Y3</accession>
<organism evidence="1 2">
    <name type="scientific">Lactiplantibacillus dongliensis</name>
    <dbReference type="NCBI Taxonomy" id="2559919"/>
    <lineage>
        <taxon>Bacteria</taxon>
        <taxon>Bacillati</taxon>
        <taxon>Bacillota</taxon>
        <taxon>Bacilli</taxon>
        <taxon>Lactobacillales</taxon>
        <taxon>Lactobacillaceae</taxon>
        <taxon>Lactiplantibacillus</taxon>
    </lineage>
</organism>